<proteinExistence type="predicted"/>
<dbReference type="Pfam" id="PF01869">
    <property type="entry name" value="BcrAD_BadFG"/>
    <property type="match status" value="1"/>
</dbReference>
<dbReference type="AlphaFoldDB" id="A0A923HQR7"/>
<dbReference type="Proteomes" id="UP000634011">
    <property type="component" value="Unassembled WGS sequence"/>
</dbReference>
<dbReference type="SUPFAM" id="SSF53067">
    <property type="entry name" value="Actin-like ATPase domain"/>
    <property type="match status" value="2"/>
</dbReference>
<reference evidence="2" key="1">
    <citation type="submission" date="2020-08" db="EMBL/GenBank/DDBJ databases">
        <title>Novel species isolated from subtropical streams in China.</title>
        <authorList>
            <person name="Lu H."/>
        </authorList>
    </citation>
    <scope>NUCLEOTIDE SEQUENCE</scope>
    <source>
        <strain evidence="2">KACC 12607</strain>
    </source>
</reference>
<name>A0A923HQR7_9BURK</name>
<dbReference type="Gene3D" id="3.30.420.40">
    <property type="match status" value="2"/>
</dbReference>
<dbReference type="CDD" id="cd24082">
    <property type="entry name" value="ASKHA_NBD_GspK-like"/>
    <property type="match status" value="1"/>
</dbReference>
<feature type="domain" description="ATPase BadF/BadG/BcrA/BcrD type" evidence="1">
    <location>
        <begin position="30"/>
        <end position="279"/>
    </location>
</feature>
<accession>A0A923HQR7</accession>
<gene>
    <name evidence="2" type="ORF">H8K32_12750</name>
</gene>
<keyword evidence="3" id="KW-1185">Reference proteome</keyword>
<sequence length="314" mass="32736">MNNLHTPQATLETSNQTKSVEQAREICYLIGVDGGGTGTRVVLADESGTELARGAGGPSGLVHGRQKAWDSILVAIRQAFQDTNLAMPELSAIAIGCGLAGVNNVQWAAEFIALNPGFALLQAETDAYTTLLGAHLGQPGVVIALGTGSVGEVLQADGQRREVGGWGFPVSDEASGAWLGLHAVNHLQRTLDGRALANPFSAAVLAHCGGNKDAVFAWLASANQTRYAELAPIVIRCATEVDVARNIMLAAGREVQAMAHALDASGQLPIALCGGLAAVMAHYLPLELQQRAQKPQGDSASGALILIQHYLQKI</sequence>
<dbReference type="RefSeq" id="WP_186912914.1">
    <property type="nucleotide sequence ID" value="NZ_JACOFV010000011.1"/>
</dbReference>
<protein>
    <submittedName>
        <fullName evidence="2">ATPase</fullName>
    </submittedName>
</protein>
<dbReference type="InterPro" id="IPR052519">
    <property type="entry name" value="Euk-type_GlcNAc_Kinase"/>
</dbReference>
<organism evidence="2 3">
    <name type="scientific">Undibacterium jejuense</name>
    <dbReference type="NCBI Taxonomy" id="1344949"/>
    <lineage>
        <taxon>Bacteria</taxon>
        <taxon>Pseudomonadati</taxon>
        <taxon>Pseudomonadota</taxon>
        <taxon>Betaproteobacteria</taxon>
        <taxon>Burkholderiales</taxon>
        <taxon>Oxalobacteraceae</taxon>
        <taxon>Undibacterium</taxon>
    </lineage>
</organism>
<evidence type="ECO:0000313" key="3">
    <source>
        <dbReference type="Proteomes" id="UP000634011"/>
    </source>
</evidence>
<comment type="caution">
    <text evidence="2">The sequence shown here is derived from an EMBL/GenBank/DDBJ whole genome shotgun (WGS) entry which is preliminary data.</text>
</comment>
<dbReference type="InterPro" id="IPR002731">
    <property type="entry name" value="ATPase_BadF"/>
</dbReference>
<evidence type="ECO:0000259" key="1">
    <source>
        <dbReference type="Pfam" id="PF01869"/>
    </source>
</evidence>
<dbReference type="PANTHER" id="PTHR43190">
    <property type="entry name" value="N-ACETYL-D-GLUCOSAMINE KINASE"/>
    <property type="match status" value="1"/>
</dbReference>
<dbReference type="EMBL" id="JACOFV010000011">
    <property type="protein sequence ID" value="MBC3862973.1"/>
    <property type="molecule type" value="Genomic_DNA"/>
</dbReference>
<dbReference type="InterPro" id="IPR043129">
    <property type="entry name" value="ATPase_NBD"/>
</dbReference>
<dbReference type="PANTHER" id="PTHR43190:SF3">
    <property type="entry name" value="N-ACETYL-D-GLUCOSAMINE KINASE"/>
    <property type="match status" value="1"/>
</dbReference>
<evidence type="ECO:0000313" key="2">
    <source>
        <dbReference type="EMBL" id="MBC3862973.1"/>
    </source>
</evidence>